<evidence type="ECO:0000256" key="7">
    <source>
        <dbReference type="ARBA" id="ARBA00023136"/>
    </source>
</evidence>
<sequence length="429" mass="45958">MKKINKTEFIAGVVVLVIVLLAGAAFLKDSSLFYRMVVGLGLGYALTRALFGFAGSANRAYNAGSTKLLRTLAFMFFMSAVITAALCFTGGVENYGLWINQINLGLILGGVMFGVGMAFCMCCASGVLTDIVAGPSRAIITLFFFGVGVFIGFPFQAGQGWVTDTLLHSSSYETGVFLPDLFRFDGMNGYLGAIILTGVLCLAAAGIGKAYENHRRRSGTFSGVDTEIEQEKEEVEVIQDQSAVPILSETTLYRVFAKPWSLKIGAVAITILFATLMIVTKGGWGASTPYGHWFGRLLLFFGVPVETITGFTGQGAESFTVPFFENAMNVQNTCIIIGALIASLMMGMFVKQVKEGVKITPREILIYAIGGILMGVGTRLSNGCNVGALYSPIANLSLSGWIYFIFLFGGGMLGNILKKRYFALGKAQG</sequence>
<keyword evidence="3" id="KW-1003">Cell membrane</keyword>
<feature type="transmembrane region" description="Helical" evidence="9">
    <location>
        <begin position="400"/>
        <end position="417"/>
    </location>
</feature>
<dbReference type="AlphaFoldDB" id="A0A9D1UDU0"/>
<keyword evidence="6 9" id="KW-1133">Transmembrane helix</keyword>
<keyword evidence="2" id="KW-0813">Transport</keyword>
<evidence type="ECO:0000313" key="10">
    <source>
        <dbReference type="EMBL" id="HIW84132.1"/>
    </source>
</evidence>
<dbReference type="GO" id="GO:0005886">
    <property type="term" value="C:plasma membrane"/>
    <property type="evidence" value="ECO:0007669"/>
    <property type="project" value="UniProtKB-SubCell"/>
</dbReference>
<comment type="caution">
    <text evidence="10">The sequence shown here is derived from an EMBL/GenBank/DDBJ whole genome shotgun (WGS) entry which is preliminary data.</text>
</comment>
<evidence type="ECO:0000256" key="3">
    <source>
        <dbReference type="ARBA" id="ARBA00022475"/>
    </source>
</evidence>
<feature type="transmembrane region" description="Helical" evidence="9">
    <location>
        <begin position="260"/>
        <end position="279"/>
    </location>
</feature>
<feature type="transmembrane region" description="Helical" evidence="9">
    <location>
        <begin position="33"/>
        <end position="51"/>
    </location>
</feature>
<keyword evidence="4" id="KW-0997">Cell inner membrane</keyword>
<reference evidence="10" key="2">
    <citation type="submission" date="2021-04" db="EMBL/GenBank/DDBJ databases">
        <authorList>
            <person name="Gilroy R."/>
        </authorList>
    </citation>
    <scope>NUCLEOTIDE SEQUENCE</scope>
    <source>
        <strain evidence="10">ChiSxjej1B13-11762</strain>
    </source>
</reference>
<feature type="transmembrane region" description="Helical" evidence="9">
    <location>
        <begin position="9"/>
        <end position="27"/>
    </location>
</feature>
<feature type="transmembrane region" description="Helical" evidence="9">
    <location>
        <begin position="189"/>
        <end position="208"/>
    </location>
</feature>
<dbReference type="InterPro" id="IPR007272">
    <property type="entry name" value="Sulf_transp_TsuA/YedE"/>
</dbReference>
<protein>
    <submittedName>
        <fullName evidence="10">YeeE/YedE family protein</fullName>
    </submittedName>
</protein>
<organism evidence="10 11">
    <name type="scientific">Candidatus Dorea gallistercoris</name>
    <dbReference type="NCBI Taxonomy" id="2838542"/>
    <lineage>
        <taxon>Bacteria</taxon>
        <taxon>Bacillati</taxon>
        <taxon>Bacillota</taxon>
        <taxon>Clostridia</taxon>
        <taxon>Lachnospirales</taxon>
        <taxon>Lachnospiraceae</taxon>
        <taxon>Dorea</taxon>
    </lineage>
</organism>
<keyword evidence="5 9" id="KW-0812">Transmembrane</keyword>
<accession>A0A9D1UDU0</accession>
<feature type="transmembrane region" description="Helical" evidence="9">
    <location>
        <begin position="362"/>
        <end position="380"/>
    </location>
</feature>
<dbReference type="EMBL" id="DXGF01000134">
    <property type="protein sequence ID" value="HIW84132.1"/>
    <property type="molecule type" value="Genomic_DNA"/>
</dbReference>
<gene>
    <name evidence="10" type="ORF">H9873_07415</name>
</gene>
<feature type="transmembrane region" description="Helical" evidence="9">
    <location>
        <begin position="139"/>
        <end position="157"/>
    </location>
</feature>
<evidence type="ECO:0000256" key="1">
    <source>
        <dbReference type="ARBA" id="ARBA00004429"/>
    </source>
</evidence>
<keyword evidence="7 9" id="KW-0472">Membrane</keyword>
<evidence type="ECO:0000256" key="9">
    <source>
        <dbReference type="SAM" id="Phobius"/>
    </source>
</evidence>
<reference evidence="10" key="1">
    <citation type="journal article" date="2021" name="PeerJ">
        <title>Extensive microbial diversity within the chicken gut microbiome revealed by metagenomics and culture.</title>
        <authorList>
            <person name="Gilroy R."/>
            <person name="Ravi A."/>
            <person name="Getino M."/>
            <person name="Pursley I."/>
            <person name="Horton D.L."/>
            <person name="Alikhan N.F."/>
            <person name="Baker D."/>
            <person name="Gharbi K."/>
            <person name="Hall N."/>
            <person name="Watson M."/>
            <person name="Adriaenssens E.M."/>
            <person name="Foster-Nyarko E."/>
            <person name="Jarju S."/>
            <person name="Secka A."/>
            <person name="Antonio M."/>
            <person name="Oren A."/>
            <person name="Chaudhuri R.R."/>
            <person name="La Ragione R."/>
            <person name="Hildebrand F."/>
            <person name="Pallen M.J."/>
        </authorList>
    </citation>
    <scope>NUCLEOTIDE SEQUENCE</scope>
    <source>
        <strain evidence="10">ChiSxjej1B13-11762</strain>
    </source>
</reference>
<dbReference type="Proteomes" id="UP000824263">
    <property type="component" value="Unassembled WGS sequence"/>
</dbReference>
<evidence type="ECO:0000256" key="4">
    <source>
        <dbReference type="ARBA" id="ARBA00022519"/>
    </source>
</evidence>
<evidence type="ECO:0000256" key="6">
    <source>
        <dbReference type="ARBA" id="ARBA00022989"/>
    </source>
</evidence>
<comment type="subcellular location">
    <subcellularLocation>
        <location evidence="1">Cell inner membrane</location>
        <topology evidence="1">Multi-pass membrane protein</topology>
    </subcellularLocation>
</comment>
<evidence type="ECO:0000256" key="2">
    <source>
        <dbReference type="ARBA" id="ARBA00022448"/>
    </source>
</evidence>
<comment type="similarity">
    <text evidence="8">Belongs to the TsuA/YedE (TC 9.B.102) family.</text>
</comment>
<feature type="transmembrane region" description="Helical" evidence="9">
    <location>
        <begin position="104"/>
        <end position="127"/>
    </location>
</feature>
<dbReference type="PANTHER" id="PTHR30574">
    <property type="entry name" value="INNER MEMBRANE PROTEIN YEDE"/>
    <property type="match status" value="1"/>
</dbReference>
<evidence type="ECO:0000313" key="11">
    <source>
        <dbReference type="Proteomes" id="UP000824263"/>
    </source>
</evidence>
<feature type="transmembrane region" description="Helical" evidence="9">
    <location>
        <begin position="330"/>
        <end position="350"/>
    </location>
</feature>
<name>A0A9D1UDU0_9FIRM</name>
<evidence type="ECO:0000256" key="8">
    <source>
        <dbReference type="ARBA" id="ARBA00035655"/>
    </source>
</evidence>
<proteinExistence type="inferred from homology"/>
<dbReference type="PANTHER" id="PTHR30574:SF1">
    <property type="entry name" value="SULPHUR TRANSPORT DOMAIN-CONTAINING PROTEIN"/>
    <property type="match status" value="1"/>
</dbReference>
<dbReference type="Pfam" id="PF04143">
    <property type="entry name" value="Sulf_transp"/>
    <property type="match status" value="1"/>
</dbReference>
<feature type="transmembrane region" description="Helical" evidence="9">
    <location>
        <begin position="72"/>
        <end position="92"/>
    </location>
</feature>
<evidence type="ECO:0000256" key="5">
    <source>
        <dbReference type="ARBA" id="ARBA00022692"/>
    </source>
</evidence>